<comment type="catalytic activity">
    <reaction evidence="1">
        <text>ATP + protein L-histidine = ADP + protein N-phospho-L-histidine.</text>
        <dbReference type="EC" id="2.7.13.3"/>
    </reaction>
</comment>
<dbReference type="InterPro" id="IPR004358">
    <property type="entry name" value="Sig_transdc_His_kin-like_C"/>
</dbReference>
<dbReference type="PANTHER" id="PTHR43711:SF31">
    <property type="entry name" value="HISTIDINE KINASE"/>
    <property type="match status" value="1"/>
</dbReference>
<keyword evidence="7 13" id="KW-0418">Kinase</keyword>
<dbReference type="Pfam" id="PF00512">
    <property type="entry name" value="HisKA"/>
    <property type="match status" value="1"/>
</dbReference>
<dbReference type="InterPro" id="IPR036890">
    <property type="entry name" value="HATPase_C_sf"/>
</dbReference>
<dbReference type="CDD" id="cd16922">
    <property type="entry name" value="HATPase_EvgS-ArcB-TorS-like"/>
    <property type="match status" value="1"/>
</dbReference>
<gene>
    <name evidence="13" type="ORF">SE37_10285</name>
</gene>
<protein>
    <recommendedName>
        <fullName evidence="3">histidine kinase</fullName>
        <ecNumber evidence="3">2.7.13.3</ecNumber>
    </recommendedName>
</protein>
<dbReference type="PRINTS" id="PR00344">
    <property type="entry name" value="BCTRLSENSOR"/>
</dbReference>
<dbReference type="SMART" id="SM00387">
    <property type="entry name" value="HATPase_c"/>
    <property type="match status" value="1"/>
</dbReference>
<feature type="domain" description="Histidine kinase" evidence="12">
    <location>
        <begin position="222"/>
        <end position="448"/>
    </location>
</feature>
<evidence type="ECO:0000256" key="11">
    <source>
        <dbReference type="ARBA" id="ARBA00023306"/>
    </source>
</evidence>
<evidence type="ECO:0000313" key="13">
    <source>
        <dbReference type="EMBL" id="KIE42992.1"/>
    </source>
</evidence>
<dbReference type="GO" id="GO:0016020">
    <property type="term" value="C:membrane"/>
    <property type="evidence" value="ECO:0007669"/>
    <property type="project" value="UniProtKB-SubCell"/>
</dbReference>
<dbReference type="PANTHER" id="PTHR43711">
    <property type="entry name" value="TWO-COMPONENT HISTIDINE KINASE"/>
    <property type="match status" value="1"/>
</dbReference>
<evidence type="ECO:0000313" key="14">
    <source>
        <dbReference type="Proteomes" id="UP000031433"/>
    </source>
</evidence>
<evidence type="ECO:0000256" key="9">
    <source>
        <dbReference type="ARBA" id="ARBA00023012"/>
    </source>
</evidence>
<dbReference type="InterPro" id="IPR003594">
    <property type="entry name" value="HATPase_dom"/>
</dbReference>
<sequence length="456" mass="49588">MTGTAHAISPTDPREERIRYLEESNLRYVAILDMLASSGDFQADLSRAKDSRAIFRATMAQVKRLIPLRGMGCLEVGSDGDFELAASDPPSCRAALQTEIDAKIMDGTFAWALNRNQAITVPSADGEYTLLLHVIATRSEVQGMFAALLPAEIATMDVPSLNALSIVLYTCAYALESATLHAMLRDHMQHLEERVRERTSELQAARELAESANLAKSEFLATMSHELRTPLNAVIGFTDVLLSRTYGQVTDIQAEFLGYVLQSSRHLLSLINDILDLSKIEAERMELEPADVDIRQLASGSLVMVRERAQQHRIRLTEEVAPDVPPTITADERKLKQIVFNLLANAVKFTPDGGSVTLSIGLPPDEEREGGIMIAVQDTGIGLAAGDLERIFAPFVQADGSATRRYEGTGLGLPLTRKLVELHGGTIRVESPGPGLGSTFRVILPPSLPPAPSEAP</sequence>
<accession>A0A0C1QQP4</accession>
<dbReference type="InterPro" id="IPR003661">
    <property type="entry name" value="HisK_dim/P_dom"/>
</dbReference>
<dbReference type="Gene3D" id="3.30.565.10">
    <property type="entry name" value="Histidine kinase-like ATPase, C-terminal domain"/>
    <property type="match status" value="1"/>
</dbReference>
<keyword evidence="4" id="KW-0597">Phosphoprotein</keyword>
<dbReference type="PROSITE" id="PS50109">
    <property type="entry name" value="HIS_KIN"/>
    <property type="match status" value="1"/>
</dbReference>
<keyword evidence="9" id="KW-0902">Two-component regulatory system</keyword>
<keyword evidence="8" id="KW-0067">ATP-binding</keyword>
<dbReference type="Proteomes" id="UP000031433">
    <property type="component" value="Unassembled WGS sequence"/>
</dbReference>
<keyword evidence="5" id="KW-0808">Transferase</keyword>
<evidence type="ECO:0000256" key="4">
    <source>
        <dbReference type="ARBA" id="ARBA00022553"/>
    </source>
</evidence>
<evidence type="ECO:0000256" key="7">
    <source>
        <dbReference type="ARBA" id="ARBA00022777"/>
    </source>
</evidence>
<evidence type="ECO:0000256" key="5">
    <source>
        <dbReference type="ARBA" id="ARBA00022679"/>
    </source>
</evidence>
<dbReference type="AlphaFoldDB" id="A0A0C1QQP4"/>
<evidence type="ECO:0000256" key="1">
    <source>
        <dbReference type="ARBA" id="ARBA00000085"/>
    </source>
</evidence>
<dbReference type="GO" id="GO:0000155">
    <property type="term" value="F:phosphorelay sensor kinase activity"/>
    <property type="evidence" value="ECO:0007669"/>
    <property type="project" value="InterPro"/>
</dbReference>
<dbReference type="EC" id="2.7.13.3" evidence="3"/>
<evidence type="ECO:0000256" key="10">
    <source>
        <dbReference type="ARBA" id="ARBA00023136"/>
    </source>
</evidence>
<dbReference type="Pfam" id="PF02518">
    <property type="entry name" value="HATPase_c"/>
    <property type="match status" value="1"/>
</dbReference>
<evidence type="ECO:0000256" key="2">
    <source>
        <dbReference type="ARBA" id="ARBA00004370"/>
    </source>
</evidence>
<organism evidence="13 14">
    <name type="scientific">Geobacter soli</name>
    <dbReference type="NCBI Taxonomy" id="1510391"/>
    <lineage>
        <taxon>Bacteria</taxon>
        <taxon>Pseudomonadati</taxon>
        <taxon>Thermodesulfobacteriota</taxon>
        <taxon>Desulfuromonadia</taxon>
        <taxon>Geobacterales</taxon>
        <taxon>Geobacteraceae</taxon>
        <taxon>Geobacter</taxon>
    </lineage>
</organism>
<comment type="subcellular location">
    <subcellularLocation>
        <location evidence="2">Membrane</location>
    </subcellularLocation>
</comment>
<keyword evidence="6" id="KW-0547">Nucleotide-binding</keyword>
<dbReference type="InterPro" id="IPR036097">
    <property type="entry name" value="HisK_dim/P_sf"/>
</dbReference>
<reference evidence="13 14" key="1">
    <citation type="submission" date="2015-01" db="EMBL/GenBank/DDBJ databases">
        <title>Genome sequence of the anaerobic bacterium Geobacter soli GSS01, a dissimilatory Fe(III) reducer from soil.</title>
        <authorList>
            <person name="Yang G."/>
            <person name="Zhou S."/>
        </authorList>
    </citation>
    <scope>NUCLEOTIDE SEQUENCE [LARGE SCALE GENOMIC DNA]</scope>
    <source>
        <strain evidence="13 14">GSS01</strain>
    </source>
</reference>
<dbReference type="SUPFAM" id="SSF55874">
    <property type="entry name" value="ATPase domain of HSP90 chaperone/DNA topoisomerase II/histidine kinase"/>
    <property type="match status" value="1"/>
</dbReference>
<dbReference type="RefSeq" id="WP_039646055.1">
    <property type="nucleotide sequence ID" value="NZ_JXBL01000001.1"/>
</dbReference>
<keyword evidence="14" id="KW-1185">Reference proteome</keyword>
<dbReference type="CDD" id="cd00082">
    <property type="entry name" value="HisKA"/>
    <property type="match status" value="1"/>
</dbReference>
<comment type="caution">
    <text evidence="13">The sequence shown here is derived from an EMBL/GenBank/DDBJ whole genome shotgun (WGS) entry which is preliminary data.</text>
</comment>
<keyword evidence="11" id="KW-0131">Cell cycle</keyword>
<name>A0A0C1QQP4_9BACT</name>
<dbReference type="FunFam" id="3.30.565.10:FF:000010">
    <property type="entry name" value="Sensor histidine kinase RcsC"/>
    <property type="match status" value="1"/>
</dbReference>
<evidence type="ECO:0000256" key="8">
    <source>
        <dbReference type="ARBA" id="ARBA00022840"/>
    </source>
</evidence>
<dbReference type="SMART" id="SM00388">
    <property type="entry name" value="HisKA"/>
    <property type="match status" value="1"/>
</dbReference>
<dbReference type="EMBL" id="JXBL01000001">
    <property type="protein sequence ID" value="KIE42992.1"/>
    <property type="molecule type" value="Genomic_DNA"/>
</dbReference>
<dbReference type="InterPro" id="IPR005467">
    <property type="entry name" value="His_kinase_dom"/>
</dbReference>
<keyword evidence="10" id="KW-0472">Membrane</keyword>
<evidence type="ECO:0000259" key="12">
    <source>
        <dbReference type="PROSITE" id="PS50109"/>
    </source>
</evidence>
<dbReference type="SUPFAM" id="SSF47384">
    <property type="entry name" value="Homodimeric domain of signal transducing histidine kinase"/>
    <property type="match status" value="1"/>
</dbReference>
<dbReference type="FunFam" id="1.10.287.130:FF:000038">
    <property type="entry name" value="Sensory transduction histidine kinase"/>
    <property type="match status" value="1"/>
</dbReference>
<dbReference type="InterPro" id="IPR050736">
    <property type="entry name" value="Sensor_HK_Regulatory"/>
</dbReference>
<dbReference type="GO" id="GO:0005524">
    <property type="term" value="F:ATP binding"/>
    <property type="evidence" value="ECO:0007669"/>
    <property type="project" value="UniProtKB-KW"/>
</dbReference>
<evidence type="ECO:0000256" key="3">
    <source>
        <dbReference type="ARBA" id="ARBA00012438"/>
    </source>
</evidence>
<proteinExistence type="predicted"/>
<dbReference type="Gene3D" id="1.10.287.130">
    <property type="match status" value="1"/>
</dbReference>
<evidence type="ECO:0000256" key="6">
    <source>
        <dbReference type="ARBA" id="ARBA00022741"/>
    </source>
</evidence>